<reference evidence="9" key="1">
    <citation type="submission" date="2016-10" db="EMBL/GenBank/DDBJ databases">
        <authorList>
            <person name="Varghese N."/>
            <person name="Submissions S."/>
        </authorList>
    </citation>
    <scope>NUCLEOTIDE SEQUENCE [LARGE SCALE GENOMIC DNA]</scope>
    <source>
        <strain evidence="9">CGMCC 1.4250</strain>
    </source>
</reference>
<protein>
    <recommendedName>
        <fullName evidence="2">peptidylprolyl isomerase</fullName>
        <ecNumber evidence="2">5.2.1.8</ecNumber>
    </recommendedName>
</protein>
<comment type="catalytic activity">
    <reaction evidence="1">
        <text>[protein]-peptidylproline (omega=180) = [protein]-peptidylproline (omega=0)</text>
        <dbReference type="Rhea" id="RHEA:16237"/>
        <dbReference type="Rhea" id="RHEA-COMP:10747"/>
        <dbReference type="Rhea" id="RHEA-COMP:10748"/>
        <dbReference type="ChEBI" id="CHEBI:83833"/>
        <dbReference type="ChEBI" id="CHEBI:83834"/>
        <dbReference type="EC" id="5.2.1.8"/>
    </reaction>
</comment>
<dbReference type="Gene3D" id="1.10.4030.10">
    <property type="entry name" value="Porin chaperone SurA, peptide-binding domain"/>
    <property type="match status" value="1"/>
</dbReference>
<dbReference type="SUPFAM" id="SSF109998">
    <property type="entry name" value="Triger factor/SurA peptide-binding domain-like"/>
    <property type="match status" value="1"/>
</dbReference>
<dbReference type="InterPro" id="IPR023058">
    <property type="entry name" value="PPIase_PpiC_CS"/>
</dbReference>
<dbReference type="InterPro" id="IPR000297">
    <property type="entry name" value="PPIase_PpiC"/>
</dbReference>
<dbReference type="GO" id="GO:0003755">
    <property type="term" value="F:peptidyl-prolyl cis-trans isomerase activity"/>
    <property type="evidence" value="ECO:0007669"/>
    <property type="project" value="UniProtKB-KW"/>
</dbReference>
<dbReference type="PANTHER" id="PTHR47245">
    <property type="entry name" value="PEPTIDYLPROLYL ISOMERASE"/>
    <property type="match status" value="1"/>
</dbReference>
<dbReference type="Proteomes" id="UP000198565">
    <property type="component" value="Unassembled WGS sequence"/>
</dbReference>
<evidence type="ECO:0000313" key="9">
    <source>
        <dbReference type="Proteomes" id="UP000198565"/>
    </source>
</evidence>
<name>A0A1I4RF74_9BACI</name>
<dbReference type="PROSITE" id="PS01096">
    <property type="entry name" value="PPIC_PPIASE_1"/>
    <property type="match status" value="1"/>
</dbReference>
<dbReference type="EMBL" id="FOTR01000024">
    <property type="protein sequence ID" value="SFM50573.1"/>
    <property type="molecule type" value="Genomic_DNA"/>
</dbReference>
<evidence type="ECO:0000256" key="1">
    <source>
        <dbReference type="ARBA" id="ARBA00000971"/>
    </source>
</evidence>
<evidence type="ECO:0000256" key="4">
    <source>
        <dbReference type="ARBA" id="ARBA00023110"/>
    </source>
</evidence>
<dbReference type="AlphaFoldDB" id="A0A1I4RF74"/>
<dbReference type="Gene3D" id="3.10.50.40">
    <property type="match status" value="1"/>
</dbReference>
<dbReference type="OrthoDB" id="2677468at2"/>
<dbReference type="InterPro" id="IPR046357">
    <property type="entry name" value="PPIase_dom_sf"/>
</dbReference>
<dbReference type="PROSITE" id="PS50198">
    <property type="entry name" value="PPIC_PPIASE_2"/>
    <property type="match status" value="1"/>
</dbReference>
<proteinExistence type="predicted"/>
<dbReference type="InterPro" id="IPR050245">
    <property type="entry name" value="PrsA_foldase"/>
</dbReference>
<organism evidence="8 9">
    <name type="scientific">Gracilibacillus orientalis</name>
    <dbReference type="NCBI Taxonomy" id="334253"/>
    <lineage>
        <taxon>Bacteria</taxon>
        <taxon>Bacillati</taxon>
        <taxon>Bacillota</taxon>
        <taxon>Bacilli</taxon>
        <taxon>Bacillales</taxon>
        <taxon>Bacillaceae</taxon>
        <taxon>Gracilibacillus</taxon>
    </lineage>
</organism>
<gene>
    <name evidence="8" type="ORF">SAMN04487943_12410</name>
</gene>
<keyword evidence="4 6" id="KW-0697">Rotamase</keyword>
<dbReference type="STRING" id="334253.SAMN04487943_12410"/>
<evidence type="ECO:0000313" key="8">
    <source>
        <dbReference type="EMBL" id="SFM50573.1"/>
    </source>
</evidence>
<evidence type="ECO:0000256" key="6">
    <source>
        <dbReference type="PROSITE-ProRule" id="PRU00278"/>
    </source>
</evidence>
<dbReference type="SUPFAM" id="SSF54534">
    <property type="entry name" value="FKBP-like"/>
    <property type="match status" value="1"/>
</dbReference>
<dbReference type="EC" id="5.2.1.8" evidence="2"/>
<dbReference type="PANTHER" id="PTHR47245:SF1">
    <property type="entry name" value="FOLDASE PROTEIN PRSA"/>
    <property type="match status" value="1"/>
</dbReference>
<evidence type="ECO:0000256" key="3">
    <source>
        <dbReference type="ARBA" id="ARBA00022729"/>
    </source>
</evidence>
<feature type="domain" description="PpiC" evidence="7">
    <location>
        <begin position="165"/>
        <end position="257"/>
    </location>
</feature>
<keyword evidence="9" id="KW-1185">Reference proteome</keyword>
<dbReference type="RefSeq" id="WP_091486809.1">
    <property type="nucleotide sequence ID" value="NZ_FOTR01000024.1"/>
</dbReference>
<evidence type="ECO:0000259" key="7">
    <source>
        <dbReference type="PROSITE" id="PS50198"/>
    </source>
</evidence>
<dbReference type="InterPro" id="IPR027304">
    <property type="entry name" value="Trigger_fact/SurA_dom_sf"/>
</dbReference>
<keyword evidence="3" id="KW-0732">Signal</keyword>
<accession>A0A1I4RF74</accession>
<dbReference type="Pfam" id="PF13145">
    <property type="entry name" value="Rotamase_2"/>
    <property type="match status" value="1"/>
</dbReference>
<keyword evidence="5 6" id="KW-0413">Isomerase</keyword>
<evidence type="ECO:0000256" key="5">
    <source>
        <dbReference type="ARBA" id="ARBA00023235"/>
    </source>
</evidence>
<sequence>MRVSRLVLWSIILLLLITNITTIFILSGENSSNEFAVLEENRVDSNKPLAEIGNQEILYQDWMSELTEQYGKSVLNDLIDQEVVFQLAEEENLEIHPKIVDRELSRMMVMQGVLSAEEKEKKMEKWTEQIKYRYYLQHLLSENISVSETEIEEYYQFYQNQYQFDDMVQLSHILVSTEQDAEYVMARLEDGESFSEVASELSVDEESKANGGYLGYYSETSSFIPSEYFETATSLKAGTYSEPILVNNGYAIIFHHQHLPDIELSYEEAYEEVRQDIALDQLESEVDASVLWDQLEIDLNYKNEGN</sequence>
<evidence type="ECO:0000256" key="2">
    <source>
        <dbReference type="ARBA" id="ARBA00013194"/>
    </source>
</evidence>